<dbReference type="PANTHER" id="PTHR12197">
    <property type="entry name" value="HISTONE-LYSINE N-METHYLTRANSFERASE SMYD"/>
    <property type="match status" value="1"/>
</dbReference>
<dbReference type="CDD" id="cd20071">
    <property type="entry name" value="SET_SMYD"/>
    <property type="match status" value="1"/>
</dbReference>
<name>A0A9P7YP19_9HELO</name>
<proteinExistence type="predicted"/>
<evidence type="ECO:0000256" key="1">
    <source>
        <dbReference type="ARBA" id="ARBA00022723"/>
    </source>
</evidence>
<evidence type="ECO:0000259" key="7">
    <source>
        <dbReference type="PROSITE" id="PS50865"/>
    </source>
</evidence>
<dbReference type="InterPro" id="IPR002893">
    <property type="entry name" value="Znf_MYND"/>
</dbReference>
<keyword evidence="1" id="KW-0479">Metal-binding</keyword>
<evidence type="ECO:0000259" key="6">
    <source>
        <dbReference type="PROSITE" id="PS50280"/>
    </source>
</evidence>
<dbReference type="GO" id="GO:0008270">
    <property type="term" value="F:zinc ion binding"/>
    <property type="evidence" value="ECO:0007669"/>
    <property type="project" value="UniProtKB-KW"/>
</dbReference>
<gene>
    <name evidence="8" type="ORF">BJ875DRAFT_222196</name>
</gene>
<keyword evidence="2 4" id="KW-0863">Zinc-finger</keyword>
<dbReference type="SMART" id="SM00317">
    <property type="entry name" value="SET"/>
    <property type="match status" value="1"/>
</dbReference>
<keyword evidence="3" id="KW-0862">Zinc</keyword>
<dbReference type="Pfam" id="PF00856">
    <property type="entry name" value="SET"/>
    <property type="match status" value="1"/>
</dbReference>
<dbReference type="Gene3D" id="1.10.220.160">
    <property type="match status" value="1"/>
</dbReference>
<dbReference type="InterPro" id="IPR050869">
    <property type="entry name" value="H3K4_H4K5_MeTrfase"/>
</dbReference>
<feature type="region of interest" description="Disordered" evidence="5">
    <location>
        <begin position="360"/>
        <end position="394"/>
    </location>
</feature>
<evidence type="ECO:0000313" key="8">
    <source>
        <dbReference type="EMBL" id="KAG9236523.1"/>
    </source>
</evidence>
<evidence type="ECO:0000313" key="9">
    <source>
        <dbReference type="Proteomes" id="UP000824998"/>
    </source>
</evidence>
<dbReference type="Gene3D" id="6.10.140.2220">
    <property type="match status" value="1"/>
</dbReference>
<evidence type="ECO:0000256" key="5">
    <source>
        <dbReference type="SAM" id="MobiDB-lite"/>
    </source>
</evidence>
<evidence type="ECO:0000256" key="4">
    <source>
        <dbReference type="PROSITE-ProRule" id="PRU00134"/>
    </source>
</evidence>
<evidence type="ECO:0008006" key="10">
    <source>
        <dbReference type="Google" id="ProtNLM"/>
    </source>
</evidence>
<dbReference type="OrthoDB" id="5945798at2759"/>
<dbReference type="Pfam" id="PF01753">
    <property type="entry name" value="zf-MYND"/>
    <property type="match status" value="1"/>
</dbReference>
<keyword evidence="9" id="KW-1185">Reference proteome</keyword>
<dbReference type="InterPro" id="IPR001214">
    <property type="entry name" value="SET_dom"/>
</dbReference>
<comment type="caution">
    <text evidence="8">The sequence shown here is derived from an EMBL/GenBank/DDBJ whole genome shotgun (WGS) entry which is preliminary data.</text>
</comment>
<accession>A0A9P7YP19</accession>
<feature type="domain" description="SET" evidence="6">
    <location>
        <begin position="32"/>
        <end position="285"/>
    </location>
</feature>
<dbReference type="PROSITE" id="PS50865">
    <property type="entry name" value="ZF_MYND_2"/>
    <property type="match status" value="1"/>
</dbReference>
<evidence type="ECO:0000256" key="2">
    <source>
        <dbReference type="ARBA" id="ARBA00022771"/>
    </source>
</evidence>
<evidence type="ECO:0000256" key="3">
    <source>
        <dbReference type="ARBA" id="ARBA00022833"/>
    </source>
</evidence>
<feature type="domain" description="MYND-type" evidence="7">
    <location>
        <begin position="82"/>
        <end position="138"/>
    </location>
</feature>
<protein>
    <recommendedName>
        <fullName evidence="10">MYND-type zinc finger protein samB</fullName>
    </recommendedName>
</protein>
<dbReference type="InterPro" id="IPR046341">
    <property type="entry name" value="SET_dom_sf"/>
</dbReference>
<dbReference type="SUPFAM" id="SSF82199">
    <property type="entry name" value="SET domain"/>
    <property type="match status" value="1"/>
</dbReference>
<dbReference type="SUPFAM" id="SSF144232">
    <property type="entry name" value="HIT/MYND zinc finger-like"/>
    <property type="match status" value="1"/>
</dbReference>
<dbReference type="AlphaFoldDB" id="A0A9P7YP19"/>
<dbReference type="EMBL" id="MU251405">
    <property type="protein sequence ID" value="KAG9236523.1"/>
    <property type="molecule type" value="Genomic_DNA"/>
</dbReference>
<dbReference type="Gene3D" id="2.170.270.10">
    <property type="entry name" value="SET domain"/>
    <property type="match status" value="1"/>
</dbReference>
<reference evidence="8" key="1">
    <citation type="journal article" date="2021" name="IMA Fungus">
        <title>Genomic characterization of three marine fungi, including Emericellopsis atlantica sp. nov. with signatures of a generalist lifestyle and marine biomass degradation.</title>
        <authorList>
            <person name="Hagestad O.C."/>
            <person name="Hou L."/>
            <person name="Andersen J.H."/>
            <person name="Hansen E.H."/>
            <person name="Altermark B."/>
            <person name="Li C."/>
            <person name="Kuhnert E."/>
            <person name="Cox R.J."/>
            <person name="Crous P.W."/>
            <person name="Spatafora J.W."/>
            <person name="Lail K."/>
            <person name="Amirebrahimi M."/>
            <person name="Lipzen A."/>
            <person name="Pangilinan J."/>
            <person name="Andreopoulos W."/>
            <person name="Hayes R.D."/>
            <person name="Ng V."/>
            <person name="Grigoriev I.V."/>
            <person name="Jackson S.A."/>
            <person name="Sutton T.D.S."/>
            <person name="Dobson A.D.W."/>
            <person name="Rama T."/>
        </authorList>
    </citation>
    <scope>NUCLEOTIDE SEQUENCE</scope>
    <source>
        <strain evidence="8">TRa018bII</strain>
    </source>
</reference>
<dbReference type="PROSITE" id="PS50280">
    <property type="entry name" value="SET"/>
    <property type="match status" value="1"/>
</dbReference>
<dbReference type="GO" id="GO:0005634">
    <property type="term" value="C:nucleus"/>
    <property type="evidence" value="ECO:0007669"/>
    <property type="project" value="TreeGrafter"/>
</dbReference>
<dbReference type="PANTHER" id="PTHR12197:SF251">
    <property type="entry name" value="EG:BACR7C10.4 PROTEIN"/>
    <property type="match status" value="1"/>
</dbReference>
<organism evidence="8 9">
    <name type="scientific">Amylocarpus encephaloides</name>
    <dbReference type="NCBI Taxonomy" id="45428"/>
    <lineage>
        <taxon>Eukaryota</taxon>
        <taxon>Fungi</taxon>
        <taxon>Dikarya</taxon>
        <taxon>Ascomycota</taxon>
        <taxon>Pezizomycotina</taxon>
        <taxon>Leotiomycetes</taxon>
        <taxon>Helotiales</taxon>
        <taxon>Helotiales incertae sedis</taxon>
        <taxon>Amylocarpus</taxon>
    </lineage>
</organism>
<sequence>MASPKSDAPSPPSLHENEDLCKTILCTVISTAGLMIRKSKILNAGSGLFATNDLDEGQLVYQSLPFLFSVGDDDGVCIKNVCDYCYASSLDRVHVDGHFYGEKDRKPALNLCAGCKSCSYCSKACQERAWKQWHKAECKVLKHAQPLRASLRLLYRLLMLQKSDRLSTAHLHALTLMKFNEAEYKTADCSNLENIIDSVKVATGTTLSSREILVLLYKIVTNGFSIVQADYSGGMGSLGGCVDLTGAVLRHSCTPNAFYFFEGRELQVRTLRVIPAGEEISISYVNINSSYLQRSGVLWNVYHVACACLKCQGQLKQLSQWDAESPGGDLSFLRNLTQAEIALSNIFLNKVAGLAMTKNKNPEDKINHPEDKIDNPEDKIDSPKDKIDSPEDKIDNPEAQIENLTMTVFPNGDWPDDLAPLPALRTKCALLYSKQGEQQKALRLILKSCTTLGRGDGTEYLAALLIVLKCLAPFMYAGTRPKDLPKDFPILKEVKDVYTGYSYTSVRFATKLFGDDNRYARALGGQHMDHLSANGSPRVHSGSFQKKFRLAQGKLLAWAGIEDFKKMVLHAVAE</sequence>
<dbReference type="Proteomes" id="UP000824998">
    <property type="component" value="Unassembled WGS sequence"/>
</dbReference>